<protein>
    <submittedName>
        <fullName evidence="2">Uncharacterized protein</fullName>
    </submittedName>
</protein>
<feature type="compositionally biased region" description="Basic and acidic residues" evidence="1">
    <location>
        <begin position="118"/>
        <end position="127"/>
    </location>
</feature>
<evidence type="ECO:0000313" key="3">
    <source>
        <dbReference type="Proteomes" id="UP001530293"/>
    </source>
</evidence>
<feature type="region of interest" description="Disordered" evidence="1">
    <location>
        <begin position="56"/>
        <end position="75"/>
    </location>
</feature>
<feature type="region of interest" description="Disordered" evidence="1">
    <location>
        <begin position="106"/>
        <end position="137"/>
    </location>
</feature>
<accession>A0ABD3N2W9</accession>
<dbReference type="AlphaFoldDB" id="A0ABD3N2W9"/>
<proteinExistence type="predicted"/>
<comment type="caution">
    <text evidence="2">The sequence shown here is derived from an EMBL/GenBank/DDBJ whole genome shotgun (WGS) entry which is preliminary data.</text>
</comment>
<feature type="compositionally biased region" description="Acidic residues" evidence="1">
    <location>
        <begin position="107"/>
        <end position="117"/>
    </location>
</feature>
<sequence length="519" mass="57517">MHRPSASPCMATARQSVVCRPMPPLPLPLPQMMMRSTPQILLLILIIAIEAAAASSSSTTSSSGGNSNIHLQREREERRRYANLPPTVFAPGGRLHGVERVAREAMLLDDDDNDDDVEGRGGRSRSDGDDDGDGIDQEDVSSCATFAICCRRRHYYNLSGDSSDGIDDGEDEVAVMVGIGPMSPYLRRENDQTDDDEGFYQSLAINDDDDLCDHGTSLSPLSILSPHLIIGTGGKSIDSAILLRRTIEMAVDTYTNEDGGVGWFISHSLEGTNNGQRMEKDLWTPKGGVASIDISSLVRRVADMAQISTQSLGGRCGRMLSSSLLALGSRNPADNMAVDDEFCTDERGNYHRVNHPDKDTLILWRVDPTGQFWRLDASAIGRGCSEAEKEFIRRVKVWKMNRNGSTSGESTNYHDMPELDTSIVRNIDVRSYLSSLSVLDAVQLATDCLVHGIMIRRSSVRRRRRRNSISDSKEAERRNKLYERGLRRRVQAVIVRSEANSNHHTNVGRSRRPFIEIVV</sequence>
<feature type="compositionally biased region" description="Acidic residues" evidence="1">
    <location>
        <begin position="128"/>
        <end position="137"/>
    </location>
</feature>
<dbReference type="Gene3D" id="3.60.20.10">
    <property type="entry name" value="Glutamine Phosphoribosylpyrophosphate, subunit 1, domain 1"/>
    <property type="match status" value="1"/>
</dbReference>
<gene>
    <name evidence="2" type="ORF">ACHAWU_008815</name>
</gene>
<dbReference type="Proteomes" id="UP001530293">
    <property type="component" value="Unassembled WGS sequence"/>
</dbReference>
<evidence type="ECO:0000256" key="1">
    <source>
        <dbReference type="SAM" id="MobiDB-lite"/>
    </source>
</evidence>
<organism evidence="2 3">
    <name type="scientific">Discostella pseudostelligera</name>
    <dbReference type="NCBI Taxonomy" id="259834"/>
    <lineage>
        <taxon>Eukaryota</taxon>
        <taxon>Sar</taxon>
        <taxon>Stramenopiles</taxon>
        <taxon>Ochrophyta</taxon>
        <taxon>Bacillariophyta</taxon>
        <taxon>Coscinodiscophyceae</taxon>
        <taxon>Thalassiosirophycidae</taxon>
        <taxon>Stephanodiscales</taxon>
        <taxon>Stephanodiscaceae</taxon>
        <taxon>Discostella</taxon>
    </lineage>
</organism>
<evidence type="ECO:0000313" key="2">
    <source>
        <dbReference type="EMBL" id="KAL3769406.1"/>
    </source>
</evidence>
<name>A0ABD3N2W9_9STRA</name>
<dbReference type="EMBL" id="JALLBG020000055">
    <property type="protein sequence ID" value="KAL3769406.1"/>
    <property type="molecule type" value="Genomic_DNA"/>
</dbReference>
<dbReference type="InterPro" id="IPR029055">
    <property type="entry name" value="Ntn_hydrolases_N"/>
</dbReference>
<keyword evidence="3" id="KW-1185">Reference proteome</keyword>
<reference evidence="2 3" key="1">
    <citation type="submission" date="2024-10" db="EMBL/GenBank/DDBJ databases">
        <title>Updated reference genomes for cyclostephanoid diatoms.</title>
        <authorList>
            <person name="Roberts W.R."/>
            <person name="Alverson A.J."/>
        </authorList>
    </citation>
    <scope>NUCLEOTIDE SEQUENCE [LARGE SCALE GENOMIC DNA]</scope>
    <source>
        <strain evidence="2 3">AJA232-27</strain>
    </source>
</reference>